<feature type="domain" description="Endonuclease GajA/Old nuclease/RecF-like AAA" evidence="1">
    <location>
        <begin position="1"/>
        <end position="245"/>
    </location>
</feature>
<dbReference type="RefSeq" id="WP_408074985.1">
    <property type="nucleotide sequence ID" value="NZ_JBELQB010000007.1"/>
</dbReference>
<dbReference type="Proteomes" id="UP001629059">
    <property type="component" value="Unassembled WGS sequence"/>
</dbReference>
<keyword evidence="3" id="KW-1185">Reference proteome</keyword>
<reference evidence="2 3" key="1">
    <citation type="submission" date="2024-06" db="EMBL/GenBank/DDBJ databases">
        <authorList>
            <person name="Kaempfer P."/>
            <person name="Viver T."/>
        </authorList>
    </citation>
    <scope>NUCLEOTIDE SEQUENCE [LARGE SCALE GENOMIC DNA]</scope>
    <source>
        <strain evidence="2 3">ST-75</strain>
    </source>
</reference>
<dbReference type="InterPro" id="IPR027417">
    <property type="entry name" value="P-loop_NTPase"/>
</dbReference>
<gene>
    <name evidence="2" type="ORF">ABS768_10840</name>
</gene>
<dbReference type="Pfam" id="PF13175">
    <property type="entry name" value="AAA_15"/>
    <property type="match status" value="1"/>
</dbReference>
<protein>
    <submittedName>
        <fullName evidence="2">AAA family ATPase</fullName>
    </submittedName>
</protein>
<organism evidence="2 3">
    <name type="scientific">Flavobacterium rhizophilum</name>
    <dbReference type="NCBI Taxonomy" id="3163296"/>
    <lineage>
        <taxon>Bacteria</taxon>
        <taxon>Pseudomonadati</taxon>
        <taxon>Bacteroidota</taxon>
        <taxon>Flavobacteriia</taxon>
        <taxon>Flavobacteriales</taxon>
        <taxon>Flavobacteriaceae</taxon>
        <taxon>Flavobacterium</taxon>
    </lineage>
</organism>
<dbReference type="EMBL" id="JBELQB010000007">
    <property type="protein sequence ID" value="MFL9837996.1"/>
    <property type="molecule type" value="Genomic_DNA"/>
</dbReference>
<sequence length="253" mass="29800">MIYKNFKIENFKGIQDVTINLIKDDLVLLLGLNESGKTTILKAIETFDYLNDSETDSDNSFFKAIRNKADVNSNSPAKITATIQLIQELTSNWFENDLIKSLETQKPLFDEFLKDLNNSKKIIISRVIPFKNGNPQQYYYEFISDHSFVKNKLSREFAKAIVKKCPYIIYFEDFKDRIPERIITTKTNENFNPDWYDIIDGLFYNTDKDFSIEGFKKYYSKKNLRSNDAQTVLKRVNKTLNKSFSEKWKEFLE</sequence>
<proteinExistence type="predicted"/>
<evidence type="ECO:0000313" key="3">
    <source>
        <dbReference type="Proteomes" id="UP001629059"/>
    </source>
</evidence>
<evidence type="ECO:0000313" key="2">
    <source>
        <dbReference type="EMBL" id="MFL9837996.1"/>
    </source>
</evidence>
<evidence type="ECO:0000259" key="1">
    <source>
        <dbReference type="Pfam" id="PF13175"/>
    </source>
</evidence>
<name>A0ABW8YCR1_9FLAO</name>
<dbReference type="CDD" id="cd00267">
    <property type="entry name" value="ABC_ATPase"/>
    <property type="match status" value="1"/>
</dbReference>
<accession>A0ABW8YCR1</accession>
<comment type="caution">
    <text evidence="2">The sequence shown here is derived from an EMBL/GenBank/DDBJ whole genome shotgun (WGS) entry which is preliminary data.</text>
</comment>
<dbReference type="Gene3D" id="3.40.50.300">
    <property type="entry name" value="P-loop containing nucleotide triphosphate hydrolases"/>
    <property type="match status" value="1"/>
</dbReference>
<dbReference type="SUPFAM" id="SSF52540">
    <property type="entry name" value="P-loop containing nucleoside triphosphate hydrolases"/>
    <property type="match status" value="1"/>
</dbReference>
<dbReference type="InterPro" id="IPR041685">
    <property type="entry name" value="AAA_GajA/Old/RecF-like"/>
</dbReference>